<sequence length="434" mass="46405">MHFDPLSPGHLQAHSNISEINPDQPSFYESVPNLWDSAGYQQGPHIISSSCSSQQYDRLHSSSQKDVDPEYCYPLEFRQGSIISSPHSGSKPHSYMLPSSSAHQHCPPTTSSLSSSGTSSQGQSSGIPFHVSAASSPPISSWSQSSQESIAQHSDRRDQDGNVITLQHEIQLPVSERDSSQILQHEEPVQTGGSCQHHPEMTVPHCAYRNSVGSSSDGLDSDHAIPTPPRPLSHASSTSSISSSTKQMLSLGPKFMLISGGSGGSGISSQPHPLSANSSPRYLSNRFPYETISVDSTSASLHSLPSAADVPFGSSSVSSSVSSIDHHSRASIDGRDQEFGGPQLSYGHCTKQHHSQPSLIPNSSSSSSSSSVPQRFEQASLASGGDYLMRSSPSFRYFPHSQHSSAFYNSSASSQTGVYLARHSSMPLRGEHSM</sequence>
<feature type="compositionally biased region" description="Polar residues" evidence="1">
    <location>
        <begin position="13"/>
        <end position="23"/>
    </location>
</feature>
<evidence type="ECO:0000313" key="3">
    <source>
        <dbReference type="Proteomes" id="UP001057375"/>
    </source>
</evidence>
<feature type="non-terminal residue" evidence="2">
    <location>
        <position position="434"/>
    </location>
</feature>
<comment type="caution">
    <text evidence="2">The sequence shown here is derived from an EMBL/GenBank/DDBJ whole genome shotgun (WGS) entry which is preliminary data.</text>
</comment>
<gene>
    <name evidence="2" type="ORF">ADUPG1_006230</name>
</gene>
<keyword evidence="3" id="KW-1185">Reference proteome</keyword>
<name>A0ABQ5KHC3_9EUKA</name>
<dbReference type="Proteomes" id="UP001057375">
    <property type="component" value="Unassembled WGS sequence"/>
</dbReference>
<evidence type="ECO:0000313" key="2">
    <source>
        <dbReference type="EMBL" id="GKT31912.1"/>
    </source>
</evidence>
<dbReference type="EMBL" id="BQXS01009777">
    <property type="protein sequence ID" value="GKT31912.1"/>
    <property type="molecule type" value="Genomic_DNA"/>
</dbReference>
<protein>
    <submittedName>
        <fullName evidence="2">Uncharacterized protein</fullName>
    </submittedName>
</protein>
<feature type="region of interest" description="Disordered" evidence="1">
    <location>
        <begin position="1"/>
        <end position="23"/>
    </location>
</feature>
<feature type="region of interest" description="Disordered" evidence="1">
    <location>
        <begin position="83"/>
        <end position="158"/>
    </location>
</feature>
<feature type="region of interest" description="Disordered" evidence="1">
    <location>
        <begin position="318"/>
        <end position="376"/>
    </location>
</feature>
<organism evidence="2 3">
    <name type="scientific">Aduncisulcus paluster</name>
    <dbReference type="NCBI Taxonomy" id="2918883"/>
    <lineage>
        <taxon>Eukaryota</taxon>
        <taxon>Metamonada</taxon>
        <taxon>Carpediemonas-like organisms</taxon>
        <taxon>Aduncisulcus</taxon>
    </lineage>
</organism>
<feature type="compositionally biased region" description="Low complexity" evidence="1">
    <location>
        <begin position="109"/>
        <end position="152"/>
    </location>
</feature>
<feature type="region of interest" description="Disordered" evidence="1">
    <location>
        <begin position="209"/>
        <end position="245"/>
    </location>
</feature>
<reference evidence="2" key="1">
    <citation type="submission" date="2022-03" db="EMBL/GenBank/DDBJ databases">
        <title>Draft genome sequence of Aduncisulcus paluster, a free-living microaerophilic Fornicata.</title>
        <authorList>
            <person name="Yuyama I."/>
            <person name="Kume K."/>
            <person name="Tamura T."/>
            <person name="Inagaki Y."/>
            <person name="Hashimoto T."/>
        </authorList>
    </citation>
    <scope>NUCLEOTIDE SEQUENCE</scope>
    <source>
        <strain evidence="2">NY0171</strain>
    </source>
</reference>
<evidence type="ECO:0000256" key="1">
    <source>
        <dbReference type="SAM" id="MobiDB-lite"/>
    </source>
</evidence>
<accession>A0ABQ5KHC3</accession>
<proteinExistence type="predicted"/>
<feature type="compositionally biased region" description="Basic and acidic residues" evidence="1">
    <location>
        <begin position="324"/>
        <end position="338"/>
    </location>
</feature>
<feature type="compositionally biased region" description="Low complexity" evidence="1">
    <location>
        <begin position="233"/>
        <end position="244"/>
    </location>
</feature>